<organism evidence="1 2">
    <name type="scientific">Arthrobacter echini</name>
    <dbReference type="NCBI Taxonomy" id="1529066"/>
    <lineage>
        <taxon>Bacteria</taxon>
        <taxon>Bacillati</taxon>
        <taxon>Actinomycetota</taxon>
        <taxon>Actinomycetes</taxon>
        <taxon>Micrococcales</taxon>
        <taxon>Micrococcaceae</taxon>
        <taxon>Arthrobacter</taxon>
    </lineage>
</organism>
<dbReference type="EMBL" id="SSWH01000011">
    <property type="protein sequence ID" value="THJ65480.1"/>
    <property type="molecule type" value="Genomic_DNA"/>
</dbReference>
<dbReference type="RefSeq" id="WP_136455194.1">
    <property type="nucleotide sequence ID" value="NZ_SSWH01000011.1"/>
</dbReference>
<accession>A0A4S5E2A6</accession>
<dbReference type="Proteomes" id="UP000305233">
    <property type="component" value="Unassembled WGS sequence"/>
</dbReference>
<evidence type="ECO:0000313" key="2">
    <source>
        <dbReference type="Proteomes" id="UP000305233"/>
    </source>
</evidence>
<comment type="caution">
    <text evidence="1">The sequence shown here is derived from an EMBL/GenBank/DDBJ whole genome shotgun (WGS) entry which is preliminary data.</text>
</comment>
<keyword evidence="2" id="KW-1185">Reference proteome</keyword>
<reference evidence="1 2" key="1">
    <citation type="submission" date="2019-04" db="EMBL/GenBank/DDBJ databases">
        <authorList>
            <person name="Liu Q."/>
            <person name="Xin Y.-H."/>
        </authorList>
    </citation>
    <scope>NUCLEOTIDE SEQUENCE [LARGE SCALE GENOMIC DNA]</scope>
    <source>
        <strain evidence="1 2">AM23</strain>
    </source>
</reference>
<name>A0A4S5E2A6_9MICC</name>
<sequence length="94" mass="10612">MAERPGWHGIPPSTDRYVPPLQLDVPTRRVILPQRSPALWVELHYPDGSTRTMKGFAMAWTATAVLAQWIEYSRAREAWVAASACRRRVLATPA</sequence>
<dbReference type="AlphaFoldDB" id="A0A4S5E2A6"/>
<protein>
    <submittedName>
        <fullName evidence="1">Uncharacterized protein</fullName>
    </submittedName>
</protein>
<dbReference type="OrthoDB" id="4945672at2"/>
<gene>
    <name evidence="1" type="ORF">E8P82_12060</name>
</gene>
<proteinExistence type="predicted"/>
<evidence type="ECO:0000313" key="1">
    <source>
        <dbReference type="EMBL" id="THJ65480.1"/>
    </source>
</evidence>